<evidence type="ECO:0000313" key="3">
    <source>
        <dbReference type="Proteomes" id="UP001607302"/>
    </source>
</evidence>
<dbReference type="AlphaFoldDB" id="A0ABD2BHU9"/>
<dbReference type="GO" id="GO:0016787">
    <property type="term" value="F:hydrolase activity"/>
    <property type="evidence" value="ECO:0007669"/>
    <property type="project" value="UniProtKB-KW"/>
</dbReference>
<evidence type="ECO:0000259" key="1">
    <source>
        <dbReference type="Pfam" id="PF01425"/>
    </source>
</evidence>
<proteinExistence type="predicted"/>
<dbReference type="Proteomes" id="UP001607302">
    <property type="component" value="Unassembled WGS sequence"/>
</dbReference>
<dbReference type="InterPro" id="IPR036928">
    <property type="entry name" value="AS_sf"/>
</dbReference>
<name>A0ABD2BHU9_VESSQ</name>
<keyword evidence="2" id="KW-0378">Hydrolase</keyword>
<dbReference type="PANTHER" id="PTHR43372">
    <property type="entry name" value="FATTY-ACID AMIDE HYDROLASE"/>
    <property type="match status" value="1"/>
</dbReference>
<dbReference type="EMBL" id="JAUDFV010000102">
    <property type="protein sequence ID" value="KAL2732003.1"/>
    <property type="molecule type" value="Genomic_DNA"/>
</dbReference>
<dbReference type="Gene3D" id="3.90.1300.10">
    <property type="entry name" value="Amidase signature (AS) domain"/>
    <property type="match status" value="1"/>
</dbReference>
<accession>A0ABD2BHU9</accession>
<protein>
    <submittedName>
        <fullName evidence="2">Fatty-acid amide hydrolase 2 isoform X4</fullName>
    </submittedName>
</protein>
<keyword evidence="3" id="KW-1185">Reference proteome</keyword>
<dbReference type="PANTHER" id="PTHR43372:SF4">
    <property type="entry name" value="FATTY-ACID AMIDE HYDROLASE 2"/>
    <property type="match status" value="1"/>
</dbReference>
<evidence type="ECO:0000313" key="2">
    <source>
        <dbReference type="EMBL" id="KAL2732003.1"/>
    </source>
</evidence>
<feature type="domain" description="Amidase" evidence="1">
    <location>
        <begin position="112"/>
        <end position="542"/>
    </location>
</feature>
<organism evidence="2 3">
    <name type="scientific">Vespula squamosa</name>
    <name type="common">Southern yellow jacket</name>
    <name type="synonym">Wasp</name>
    <dbReference type="NCBI Taxonomy" id="30214"/>
    <lineage>
        <taxon>Eukaryota</taxon>
        <taxon>Metazoa</taxon>
        <taxon>Ecdysozoa</taxon>
        <taxon>Arthropoda</taxon>
        <taxon>Hexapoda</taxon>
        <taxon>Insecta</taxon>
        <taxon>Pterygota</taxon>
        <taxon>Neoptera</taxon>
        <taxon>Endopterygota</taxon>
        <taxon>Hymenoptera</taxon>
        <taxon>Apocrita</taxon>
        <taxon>Aculeata</taxon>
        <taxon>Vespoidea</taxon>
        <taxon>Vespidae</taxon>
        <taxon>Vespinae</taxon>
        <taxon>Vespula</taxon>
    </lineage>
</organism>
<dbReference type="SUPFAM" id="SSF75304">
    <property type="entry name" value="Amidase signature (AS) enzymes"/>
    <property type="match status" value="1"/>
</dbReference>
<sequence>MNRYRSENASKGEIVSRWKIVQDCGGSSLLHRYITLEQMTTKHKNQKKMNSGRQILSLIHRFIEFIARGIFTLAAYIGGPAESQPPIKDLTLLHNATTLAFKIRNKQLSSEEVVRSYIDRIKEIQPVLNCVVEERFEEALKEAKKCDEMLKSPNAPSVQVLAKEKPFLGVPFTTKDCIAVANMKQTAGLILRKDYVSEKDAEVIRLMRAAGAIPLASTNVSELAMWWEAHNRLYGTTRNPYNTRHIVGGSSGGEGCIQAAAGSPLGIGSDIGGSIRMPCFFNGIFGHKPSKGIVSNDGQYPSAHSDDQNQLLAIGPMCRHAQDMKPVLKVLADKNAEILNLDDKVDISKIQFYYMEDDGGQYFVSPVDQEIKCAMRKVVLHFEKAYKIKATKIHVRKFKKSIALWLANMTSKDNKDFSYELSNRNGNINILWEFVKWLMFLSNHTLIALLTATFERFGIRHGSEQYTKLIQESKDLYQEFKDILGEDGIFLYPTHPTAAPLHHEPLIKAFNFSYTAIINVLGLPATACPLGLNKQGLPIGIQARHYIYLIFSFEILSQRIDNNNNRLTLAVAEEIEKGFGGWVPPLICIDIPNPAFLNTRTIQIFAREDICALKSLEERVYDL</sequence>
<gene>
    <name evidence="2" type="ORF">V1478_004691</name>
</gene>
<dbReference type="InterPro" id="IPR023631">
    <property type="entry name" value="Amidase_dom"/>
</dbReference>
<dbReference type="Pfam" id="PF01425">
    <property type="entry name" value="Amidase"/>
    <property type="match status" value="1"/>
</dbReference>
<reference evidence="2 3" key="1">
    <citation type="journal article" date="2024" name="Ann. Entomol. Soc. Am.">
        <title>Genomic analyses of the southern and eastern yellowjacket wasps (Hymenoptera: Vespidae) reveal evolutionary signatures of social life.</title>
        <authorList>
            <person name="Catto M.A."/>
            <person name="Caine P.B."/>
            <person name="Orr S.E."/>
            <person name="Hunt B.G."/>
            <person name="Goodisman M.A.D."/>
        </authorList>
    </citation>
    <scope>NUCLEOTIDE SEQUENCE [LARGE SCALE GENOMIC DNA]</scope>
    <source>
        <strain evidence="2">233</strain>
        <tissue evidence="2">Head and thorax</tissue>
    </source>
</reference>
<comment type="caution">
    <text evidence="2">The sequence shown here is derived from an EMBL/GenBank/DDBJ whole genome shotgun (WGS) entry which is preliminary data.</text>
</comment>
<dbReference type="InterPro" id="IPR052739">
    <property type="entry name" value="FAAH2"/>
</dbReference>